<dbReference type="InterPro" id="IPR013087">
    <property type="entry name" value="Znf_C2H2_type"/>
</dbReference>
<evidence type="ECO:0000313" key="12">
    <source>
        <dbReference type="Proteomes" id="UP000504607"/>
    </source>
</evidence>
<dbReference type="InterPro" id="IPR058196">
    <property type="entry name" value="zf-C2H2_STOP1/2_C"/>
</dbReference>
<reference evidence="13" key="1">
    <citation type="submission" date="2025-08" db="UniProtKB">
        <authorList>
            <consortium name="RefSeq"/>
        </authorList>
    </citation>
    <scope>IDENTIFICATION</scope>
</reference>
<dbReference type="SMART" id="SM00355">
    <property type="entry name" value="ZnF_C2H2"/>
    <property type="match status" value="3"/>
</dbReference>
<dbReference type="Gene3D" id="3.30.160.60">
    <property type="entry name" value="Classic Zinc Finger"/>
    <property type="match status" value="2"/>
</dbReference>
<evidence type="ECO:0000256" key="7">
    <source>
        <dbReference type="ARBA" id="ARBA00023163"/>
    </source>
</evidence>
<sequence>MIGSGSRNPGHPSAGIDPSSIPISAARGGDDSRSDPMASADPGLPLLNLSVLGQRMDFLRRFLSDSVDRRASLAGDQLQLVSAEIASAVHQTILNGAALLASSQRSGPIPMAAVDPAVGRAADQIVSGPDPASSAVAEEDGDAVEEGDIVEIDAAELLAEQVHFCEICGKGFKRDANLRMHMRAHGNQFKTLEAFSKPPEQDGRRPDGGDGRKVRFSCPFAGCNRNRCHGRFRPLKSVVCVKNHFKRSHCPKMFSCHRCSKKSFSVMADLRSHIKHCGETRWRCSCGTSFSRKDKLFGHVALFKGHLPAVGVGEEELVVGGGEDIGRGGGEPVGGDSFDLEFFERLMKELEGIEGGNWSARQASNSMVPSYYHQQLLHSFCCLF</sequence>
<dbReference type="Pfam" id="PF23115">
    <property type="entry name" value="zf-C2H2_STOP2_3rd"/>
    <property type="match status" value="1"/>
</dbReference>
<protein>
    <submittedName>
        <fullName evidence="13">Protein SENSITIVE TO PROTON RHIZOTOXICITY 1</fullName>
    </submittedName>
</protein>
<dbReference type="FunCoup" id="A0A6I9S5J9">
    <property type="interactions" value="806"/>
</dbReference>
<proteinExistence type="predicted"/>
<dbReference type="Proteomes" id="UP000504607">
    <property type="component" value="Chromosome 13"/>
</dbReference>
<evidence type="ECO:0000256" key="6">
    <source>
        <dbReference type="ARBA" id="ARBA00023015"/>
    </source>
</evidence>
<dbReference type="SUPFAM" id="SSF57667">
    <property type="entry name" value="beta-beta-alpha zinc fingers"/>
    <property type="match status" value="1"/>
</dbReference>
<dbReference type="RefSeq" id="XP_010937439.1">
    <property type="nucleotide sequence ID" value="XM_010939137.3"/>
</dbReference>
<gene>
    <name evidence="13" type="primary">LOC105056814</name>
</gene>
<evidence type="ECO:0000256" key="2">
    <source>
        <dbReference type="ARBA" id="ARBA00022723"/>
    </source>
</evidence>
<dbReference type="GO" id="GO:0008270">
    <property type="term" value="F:zinc ion binding"/>
    <property type="evidence" value="ECO:0007669"/>
    <property type="project" value="UniProtKB-KW"/>
</dbReference>
<evidence type="ECO:0000256" key="3">
    <source>
        <dbReference type="ARBA" id="ARBA00022737"/>
    </source>
</evidence>
<feature type="domain" description="C2H2-type" evidence="11">
    <location>
        <begin position="163"/>
        <end position="190"/>
    </location>
</feature>
<name>A0A6I9S5J9_ELAGV</name>
<keyword evidence="12" id="KW-1185">Reference proteome</keyword>
<feature type="region of interest" description="Disordered" evidence="10">
    <location>
        <begin position="1"/>
        <end position="41"/>
    </location>
</feature>
<dbReference type="InterPro" id="IPR036236">
    <property type="entry name" value="Znf_C2H2_sf"/>
</dbReference>
<dbReference type="PANTHER" id="PTHR46352:SF14">
    <property type="entry name" value="PROTEIN SENSITIVE TO PROTON RHIZOTOXICITY 2-LIKE"/>
    <property type="match status" value="1"/>
</dbReference>
<evidence type="ECO:0000256" key="4">
    <source>
        <dbReference type="ARBA" id="ARBA00022771"/>
    </source>
</evidence>
<evidence type="ECO:0000256" key="10">
    <source>
        <dbReference type="SAM" id="MobiDB-lite"/>
    </source>
</evidence>
<keyword evidence="2" id="KW-0479">Metal-binding</keyword>
<dbReference type="InterPro" id="IPR044300">
    <property type="entry name" value="STOP1/2"/>
</dbReference>
<dbReference type="OrthoDB" id="8113227at2759"/>
<evidence type="ECO:0000256" key="1">
    <source>
        <dbReference type="ARBA" id="ARBA00004123"/>
    </source>
</evidence>
<feature type="compositionally biased region" description="Basic and acidic residues" evidence="10">
    <location>
        <begin position="199"/>
        <end position="210"/>
    </location>
</feature>
<organism evidence="12 13">
    <name type="scientific">Elaeis guineensis var. tenera</name>
    <name type="common">Oil palm</name>
    <dbReference type="NCBI Taxonomy" id="51953"/>
    <lineage>
        <taxon>Eukaryota</taxon>
        <taxon>Viridiplantae</taxon>
        <taxon>Streptophyta</taxon>
        <taxon>Embryophyta</taxon>
        <taxon>Tracheophyta</taxon>
        <taxon>Spermatophyta</taxon>
        <taxon>Magnoliopsida</taxon>
        <taxon>Liliopsida</taxon>
        <taxon>Arecaceae</taxon>
        <taxon>Arecoideae</taxon>
        <taxon>Cocoseae</taxon>
        <taxon>Elaeidinae</taxon>
        <taxon>Elaeis</taxon>
    </lineage>
</organism>
<evidence type="ECO:0000256" key="5">
    <source>
        <dbReference type="ARBA" id="ARBA00022833"/>
    </source>
</evidence>
<keyword evidence="5" id="KW-0862">Zinc</keyword>
<dbReference type="AlphaFoldDB" id="A0A6I9S5J9"/>
<dbReference type="GO" id="GO:0010044">
    <property type="term" value="P:response to aluminum ion"/>
    <property type="evidence" value="ECO:0007669"/>
    <property type="project" value="InterPro"/>
</dbReference>
<dbReference type="FunFam" id="3.30.160.60:FF:000100">
    <property type="entry name" value="Zinc finger 45-like"/>
    <property type="match status" value="1"/>
</dbReference>
<dbReference type="PANTHER" id="PTHR46352">
    <property type="entry name" value="PROTEIN SENSITIVE TO PROTON RHIZOTOXICITY 1"/>
    <property type="match status" value="1"/>
</dbReference>
<keyword evidence="4 9" id="KW-0863">Zinc-finger</keyword>
<keyword evidence="8" id="KW-0539">Nucleus</keyword>
<evidence type="ECO:0000256" key="8">
    <source>
        <dbReference type="ARBA" id="ARBA00023242"/>
    </source>
</evidence>
<evidence type="ECO:0000259" key="11">
    <source>
        <dbReference type="PROSITE" id="PS50157"/>
    </source>
</evidence>
<feature type="region of interest" description="Disordered" evidence="10">
    <location>
        <begin position="191"/>
        <end position="210"/>
    </location>
</feature>
<evidence type="ECO:0000256" key="9">
    <source>
        <dbReference type="PROSITE-ProRule" id="PRU00042"/>
    </source>
</evidence>
<keyword evidence="6" id="KW-0805">Transcription regulation</keyword>
<dbReference type="InterPro" id="IPR059161">
    <property type="entry name" value="Znf-C2H2_STOP1/2_3rd"/>
</dbReference>
<dbReference type="PROSITE" id="PS50157">
    <property type="entry name" value="ZINC_FINGER_C2H2_2"/>
    <property type="match status" value="1"/>
</dbReference>
<dbReference type="KEGG" id="egu:105056814"/>
<keyword evidence="3" id="KW-0677">Repeat</keyword>
<dbReference type="InParanoid" id="A0A6I9S5J9"/>
<dbReference type="GO" id="GO:0010447">
    <property type="term" value="P:response to acidic pH"/>
    <property type="evidence" value="ECO:0007669"/>
    <property type="project" value="InterPro"/>
</dbReference>
<dbReference type="Pfam" id="PF23118">
    <property type="entry name" value="zf-C2H2_STOP2_C"/>
    <property type="match status" value="1"/>
</dbReference>
<dbReference type="PROSITE" id="PS00028">
    <property type="entry name" value="ZINC_FINGER_C2H2_1"/>
    <property type="match status" value="1"/>
</dbReference>
<keyword evidence="7" id="KW-0804">Transcription</keyword>
<evidence type="ECO:0000313" key="13">
    <source>
        <dbReference type="RefSeq" id="XP_010937439.1"/>
    </source>
</evidence>
<comment type="subcellular location">
    <subcellularLocation>
        <location evidence="1">Nucleus</location>
    </subcellularLocation>
</comment>
<dbReference type="GeneID" id="105056814"/>
<accession>A0A6I9S5J9</accession>